<reference evidence="1 2" key="1">
    <citation type="submission" date="2018-07" db="EMBL/GenBank/DDBJ databases">
        <title>Genomic Encyclopedia of Type Strains, Phase IV (KMG-IV): sequencing the most valuable type-strain genomes for metagenomic binning, comparative biology and taxonomic classification.</title>
        <authorList>
            <person name="Goeker M."/>
        </authorList>
    </citation>
    <scope>NUCLEOTIDE SEQUENCE [LARGE SCALE GENOMIC DNA]</scope>
    <source>
        <strain evidence="1 2">DSM 26407</strain>
    </source>
</reference>
<dbReference type="InterPro" id="IPR014174">
    <property type="entry name" value="CRISPR-assoc_prot_Cas6/Cmx6"/>
</dbReference>
<proteinExistence type="predicted"/>
<comment type="caution">
    <text evidence="1">The sequence shown here is derived from an EMBL/GenBank/DDBJ whole genome shotgun (WGS) entry which is preliminary data.</text>
</comment>
<organism evidence="1 2">
    <name type="scientific">Thioalbus denitrificans</name>
    <dbReference type="NCBI Taxonomy" id="547122"/>
    <lineage>
        <taxon>Bacteria</taxon>
        <taxon>Pseudomonadati</taxon>
        <taxon>Pseudomonadota</taxon>
        <taxon>Gammaproteobacteria</taxon>
        <taxon>Chromatiales</taxon>
        <taxon>Ectothiorhodospiraceae</taxon>
        <taxon>Thioalbus</taxon>
    </lineage>
</organism>
<dbReference type="OrthoDB" id="9779370at2"/>
<sequence>MYWEEDDERAAGPVPGDIVDLSFRIDCRALPVDHAHALYTEVSRVLPWFGSEAGAALHTIHGAESGNGWYRPESGADDVIYLSRRTRFTLRLPAHRVEAARALTGQTLEVGGHALRIEEATVRPLSAGTTLFARYVVGPAGEAEDEFLHRTVAELRALGVQVKKVMCGRGHVIRTPAGELHTRSLMLADLKPADSIRLQQAGIGPARKLGCGVFIPHKGVKKADETLL</sequence>
<name>A0A369CFV6_9GAMM</name>
<gene>
    <name evidence="1" type="ORF">DFQ59_102324</name>
</gene>
<accession>A0A369CFV6</accession>
<dbReference type="Proteomes" id="UP000252707">
    <property type="component" value="Unassembled WGS sequence"/>
</dbReference>
<dbReference type="EMBL" id="QPJY01000002">
    <property type="protein sequence ID" value="RCX31975.1"/>
    <property type="molecule type" value="Genomic_DNA"/>
</dbReference>
<dbReference type="NCBIfam" id="TIGR02807">
    <property type="entry name" value="cas6_cmx6"/>
    <property type="match status" value="1"/>
</dbReference>
<evidence type="ECO:0000313" key="2">
    <source>
        <dbReference type="Proteomes" id="UP000252707"/>
    </source>
</evidence>
<protein>
    <submittedName>
        <fullName evidence="1">CRISPR-associated protein Cas6</fullName>
    </submittedName>
</protein>
<dbReference type="AlphaFoldDB" id="A0A369CFV6"/>
<keyword evidence="2" id="KW-1185">Reference proteome</keyword>
<dbReference type="RefSeq" id="WP_114278804.1">
    <property type="nucleotide sequence ID" value="NZ_QPJY01000002.1"/>
</dbReference>
<evidence type="ECO:0000313" key="1">
    <source>
        <dbReference type="EMBL" id="RCX31975.1"/>
    </source>
</evidence>
<dbReference type="Pfam" id="PF09559">
    <property type="entry name" value="Cas6"/>
    <property type="match status" value="1"/>
</dbReference>